<sequence>MNSKPIWKIEKIVLPQHADHAGVMWHGTYFNWLEESRINALLEVGISYFELTKKGLDLPLINTSIKYKTPLFLGEKITIESEFNIEKSPRINVISKFLNKRKEILTIAEVNLVLINKLNFSIIRKRPDFLSEAFIKLNG</sequence>
<dbReference type="InterPro" id="IPR029069">
    <property type="entry name" value="HotDog_dom_sf"/>
</dbReference>
<dbReference type="eggNOG" id="COG0824">
    <property type="taxonomic scope" value="Bacteria"/>
</dbReference>
<dbReference type="AlphaFoldDB" id="A0A0A1ZFZ7"/>
<comment type="caution">
    <text evidence="1">The sequence shown here is derived from an EMBL/GenBank/DDBJ whole genome shotgun (WGS) entry which is preliminary data.</text>
</comment>
<dbReference type="EMBL" id="JNAH01000005">
    <property type="protein sequence ID" value="KGF87461.1"/>
    <property type="molecule type" value="Genomic_DNA"/>
</dbReference>
<dbReference type="RefSeq" id="WP_032524666.1">
    <property type="nucleotide sequence ID" value="NZ_CP138934.1"/>
</dbReference>
<evidence type="ECO:0000313" key="1">
    <source>
        <dbReference type="EMBL" id="KGF87461.1"/>
    </source>
</evidence>
<organism evidence="1 2">
    <name type="scientific">Prochlorococcus marinus str. GP2</name>
    <dbReference type="NCBI Taxonomy" id="59925"/>
    <lineage>
        <taxon>Bacteria</taxon>
        <taxon>Bacillati</taxon>
        <taxon>Cyanobacteriota</taxon>
        <taxon>Cyanophyceae</taxon>
        <taxon>Synechococcales</taxon>
        <taxon>Prochlorococcaceae</taxon>
        <taxon>Prochlorococcus</taxon>
    </lineage>
</organism>
<evidence type="ECO:0000313" key="2">
    <source>
        <dbReference type="Proteomes" id="UP000030598"/>
    </source>
</evidence>
<dbReference type="SUPFAM" id="SSF54637">
    <property type="entry name" value="Thioesterase/thiol ester dehydrase-isomerase"/>
    <property type="match status" value="1"/>
</dbReference>
<dbReference type="Gene3D" id="3.10.129.10">
    <property type="entry name" value="Hotdog Thioesterase"/>
    <property type="match status" value="1"/>
</dbReference>
<proteinExistence type="predicted"/>
<name>A0A0A1ZFZ7_PROMR</name>
<dbReference type="OrthoDB" id="9800856at2"/>
<accession>A0A0A1ZFZ7</accession>
<dbReference type="STRING" id="59925.EU91_1191"/>
<protein>
    <submittedName>
        <fullName evidence="1">4-hydroxybenzoyl-CoA thioesterase family active site</fullName>
    </submittedName>
</protein>
<dbReference type="Pfam" id="PF13279">
    <property type="entry name" value="4HBT_2"/>
    <property type="match status" value="1"/>
</dbReference>
<gene>
    <name evidence="1" type="ORF">EU91_1191</name>
</gene>
<reference evidence="2" key="1">
    <citation type="journal article" date="2014" name="Sci. Data">
        <title>Genomes of diverse isolates of the marine cyanobacterium Prochlorococcus.</title>
        <authorList>
            <person name="Biller S."/>
            <person name="Berube P."/>
            <person name="Thompson J."/>
            <person name="Kelly L."/>
            <person name="Roggensack S."/>
            <person name="Awad L."/>
            <person name="Roache-Johnson K."/>
            <person name="Ding H."/>
            <person name="Giovannoni S.J."/>
            <person name="Moore L.R."/>
            <person name="Chisholm S.W."/>
        </authorList>
    </citation>
    <scope>NUCLEOTIDE SEQUENCE [LARGE SCALE GENOMIC DNA]</scope>
    <source>
        <strain evidence="2">GP2</strain>
    </source>
</reference>
<dbReference type="CDD" id="cd00586">
    <property type="entry name" value="4HBT"/>
    <property type="match status" value="1"/>
</dbReference>
<dbReference type="Proteomes" id="UP000030598">
    <property type="component" value="Unassembled WGS sequence"/>
</dbReference>